<evidence type="ECO:0000256" key="2">
    <source>
        <dbReference type="SAM" id="SignalP"/>
    </source>
</evidence>
<dbReference type="RefSeq" id="WP_217726595.1">
    <property type="nucleotide sequence ID" value="NZ_CAJJWD010000014.1"/>
</dbReference>
<evidence type="ECO:0000313" key="3">
    <source>
        <dbReference type="EMBL" id="OKY94067.1"/>
    </source>
</evidence>
<keyword evidence="2" id="KW-0732">Signal</keyword>
<accession>A0A1Q6F5E0</accession>
<dbReference type="EMBL" id="MNQH01000030">
    <property type="protein sequence ID" value="OKY94067.1"/>
    <property type="molecule type" value="Genomic_DNA"/>
</dbReference>
<feature type="signal peptide" evidence="2">
    <location>
        <begin position="1"/>
        <end position="22"/>
    </location>
</feature>
<evidence type="ECO:0008006" key="5">
    <source>
        <dbReference type="Google" id="ProtNLM"/>
    </source>
</evidence>
<gene>
    <name evidence="3" type="ORF">BHV66_06355</name>
</gene>
<evidence type="ECO:0000256" key="1">
    <source>
        <dbReference type="SAM" id="Phobius"/>
    </source>
</evidence>
<organism evidence="3 4">
    <name type="scientific">Alistipes putredinis</name>
    <dbReference type="NCBI Taxonomy" id="28117"/>
    <lineage>
        <taxon>Bacteria</taxon>
        <taxon>Pseudomonadati</taxon>
        <taxon>Bacteroidota</taxon>
        <taxon>Bacteroidia</taxon>
        <taxon>Bacteroidales</taxon>
        <taxon>Rikenellaceae</taxon>
        <taxon>Alistipes</taxon>
    </lineage>
</organism>
<comment type="caution">
    <text evidence="3">The sequence shown here is derived from an EMBL/GenBank/DDBJ whole genome shotgun (WGS) entry which is preliminary data.</text>
</comment>
<reference evidence="3 4" key="1">
    <citation type="journal article" date="2016" name="Nat. Biotechnol.">
        <title>Measurement of bacterial replication rates in microbial communities.</title>
        <authorList>
            <person name="Brown C.T."/>
            <person name="Olm M.R."/>
            <person name="Thomas B.C."/>
            <person name="Banfield J.F."/>
        </authorList>
    </citation>
    <scope>NUCLEOTIDE SEQUENCE [LARGE SCALE GENOMIC DNA]</scope>
    <source>
        <strain evidence="3">CAG:67_53_122</strain>
    </source>
</reference>
<keyword evidence="1" id="KW-0812">Transmembrane</keyword>
<feature type="transmembrane region" description="Helical" evidence="1">
    <location>
        <begin position="343"/>
        <end position="366"/>
    </location>
</feature>
<name>A0A1Q6F5E0_9BACT</name>
<proteinExistence type="predicted"/>
<dbReference type="STRING" id="28117.BHV66_06355"/>
<sequence>MKIRLLKIFAAVAVLLSFGGCSLLKVSVDTGNPPLPASEANTRMMTRGFYYDLADEIARTADSVAAASSEIPVRIRAIRWKMQATRAAVTAVMQSNPDVALIDTWLLCVRMDSAFRRLPDSLLFAGQTPLVRKVVARLDRKAEHLASTLLAPEKFALMQEFVGNYMQANPVTGSQFTPVNTTLPWIEFLQSKGVETQYNVGSISDVIADLGDRFGGQSEQMVNSIGWSKDIFELQMQQDSVRNRLTRQLDSLERNFDRIVTVMEHLPQIADYMGKSLNTEVAALIETLNGAVDNAFADLDRQRAELQGYISAERKALVDQAQQAVDAAVQNAMDRVPALVAKLLAWIVLFAVIMLGVPFGIGFWLGRVRERAKTRKTGGA</sequence>
<protein>
    <recommendedName>
        <fullName evidence="5">Chemotaxis protein</fullName>
    </recommendedName>
</protein>
<dbReference type="PROSITE" id="PS51257">
    <property type="entry name" value="PROKAR_LIPOPROTEIN"/>
    <property type="match status" value="1"/>
</dbReference>
<dbReference type="Proteomes" id="UP000187417">
    <property type="component" value="Unassembled WGS sequence"/>
</dbReference>
<dbReference type="AlphaFoldDB" id="A0A1Q6F5E0"/>
<evidence type="ECO:0000313" key="4">
    <source>
        <dbReference type="Proteomes" id="UP000187417"/>
    </source>
</evidence>
<keyword evidence="1" id="KW-1133">Transmembrane helix</keyword>
<feature type="chain" id="PRO_5013361794" description="Chemotaxis protein" evidence="2">
    <location>
        <begin position="23"/>
        <end position="380"/>
    </location>
</feature>
<keyword evidence="1" id="KW-0472">Membrane</keyword>